<dbReference type="SMART" id="SM00347">
    <property type="entry name" value="HTH_MARR"/>
    <property type="match status" value="1"/>
</dbReference>
<reference evidence="2 3" key="1">
    <citation type="submission" date="2019-10" db="EMBL/GenBank/DDBJ databases">
        <title>Nonomuraea sp. nov., isolated from Phyllanthus amarus.</title>
        <authorList>
            <person name="Klykleung N."/>
            <person name="Tanasupawat S."/>
        </authorList>
    </citation>
    <scope>NUCLEOTIDE SEQUENCE [LARGE SCALE GENOMIC DNA]</scope>
    <source>
        <strain evidence="2 3">CR1-09</strain>
    </source>
</reference>
<gene>
    <name evidence="2" type="ORF">FH610_034195</name>
</gene>
<dbReference type="SUPFAM" id="SSF46785">
    <property type="entry name" value="Winged helix' DNA-binding domain"/>
    <property type="match status" value="1"/>
</dbReference>
<keyword evidence="3" id="KW-1185">Reference proteome</keyword>
<dbReference type="Proteomes" id="UP000313066">
    <property type="component" value="Unassembled WGS sequence"/>
</dbReference>
<feature type="domain" description="HTH marR-type" evidence="1">
    <location>
        <begin position="20"/>
        <end position="151"/>
    </location>
</feature>
<dbReference type="PANTHER" id="PTHR33164">
    <property type="entry name" value="TRANSCRIPTIONAL REGULATOR, MARR FAMILY"/>
    <property type="match status" value="1"/>
</dbReference>
<sequence length="158" mass="16859">MTVDRDVDALPAHRSDVERKAEIVRVLVEVGNAADAVVAQVLGEFGVPASVAGALWALAPGTEPPTMREVAARLRCDPSTVSLAADKLQATGLVVRQPHPADGRKRTLALTERGHELWDALRTRLHASGLFVGLDAEEQGTLLALLTKMRPPQSPYSG</sequence>
<dbReference type="InterPro" id="IPR036390">
    <property type="entry name" value="WH_DNA-bd_sf"/>
</dbReference>
<organism evidence="2 3">
    <name type="scientific">Microbispora catharanthi</name>
    <dbReference type="NCBI Taxonomy" id="1712871"/>
    <lineage>
        <taxon>Bacteria</taxon>
        <taxon>Bacillati</taxon>
        <taxon>Actinomycetota</taxon>
        <taxon>Actinomycetes</taxon>
        <taxon>Streptosporangiales</taxon>
        <taxon>Streptosporangiaceae</taxon>
        <taxon>Microbispora</taxon>
    </lineage>
</organism>
<dbReference type="Pfam" id="PF12802">
    <property type="entry name" value="MarR_2"/>
    <property type="match status" value="1"/>
</dbReference>
<dbReference type="InterPro" id="IPR039422">
    <property type="entry name" value="MarR/SlyA-like"/>
</dbReference>
<evidence type="ECO:0000313" key="3">
    <source>
        <dbReference type="Proteomes" id="UP000313066"/>
    </source>
</evidence>
<dbReference type="AlphaFoldDB" id="A0A5N6BG85"/>
<dbReference type="InterPro" id="IPR000835">
    <property type="entry name" value="HTH_MarR-typ"/>
</dbReference>
<dbReference type="GO" id="GO:0006950">
    <property type="term" value="P:response to stress"/>
    <property type="evidence" value="ECO:0007669"/>
    <property type="project" value="TreeGrafter"/>
</dbReference>
<dbReference type="InterPro" id="IPR036388">
    <property type="entry name" value="WH-like_DNA-bd_sf"/>
</dbReference>
<dbReference type="EMBL" id="VDMA02000024">
    <property type="protein sequence ID" value="KAB8180081.1"/>
    <property type="molecule type" value="Genomic_DNA"/>
</dbReference>
<accession>A0A5N6BG85</accession>
<name>A0A5N6BG85_9ACTN</name>
<evidence type="ECO:0000313" key="2">
    <source>
        <dbReference type="EMBL" id="KAB8180081.1"/>
    </source>
</evidence>
<dbReference type="RefSeq" id="WP_139579376.1">
    <property type="nucleotide sequence ID" value="NZ_VDMA02000024.1"/>
</dbReference>
<evidence type="ECO:0000259" key="1">
    <source>
        <dbReference type="PROSITE" id="PS50995"/>
    </source>
</evidence>
<dbReference type="GO" id="GO:0003700">
    <property type="term" value="F:DNA-binding transcription factor activity"/>
    <property type="evidence" value="ECO:0007669"/>
    <property type="project" value="InterPro"/>
</dbReference>
<comment type="caution">
    <text evidence="2">The sequence shown here is derived from an EMBL/GenBank/DDBJ whole genome shotgun (WGS) entry which is preliminary data.</text>
</comment>
<dbReference type="Gene3D" id="1.10.10.10">
    <property type="entry name" value="Winged helix-like DNA-binding domain superfamily/Winged helix DNA-binding domain"/>
    <property type="match status" value="1"/>
</dbReference>
<protein>
    <submittedName>
        <fullName evidence="2">MarR family transcriptional regulator</fullName>
    </submittedName>
</protein>
<dbReference type="PANTHER" id="PTHR33164:SF99">
    <property type="entry name" value="MARR FAMILY REGULATORY PROTEIN"/>
    <property type="match status" value="1"/>
</dbReference>
<proteinExistence type="predicted"/>
<dbReference type="PROSITE" id="PS50995">
    <property type="entry name" value="HTH_MARR_2"/>
    <property type="match status" value="1"/>
</dbReference>